<evidence type="ECO:0000313" key="2">
    <source>
        <dbReference type="Proteomes" id="UP000315303"/>
    </source>
</evidence>
<dbReference type="AlphaFoldDB" id="A0A502KT18"/>
<evidence type="ECO:0008006" key="3">
    <source>
        <dbReference type="Google" id="ProtNLM"/>
    </source>
</evidence>
<organism evidence="1 2">
    <name type="scientific">Litorilituus lipolyticus</name>
    <dbReference type="NCBI Taxonomy" id="2491017"/>
    <lineage>
        <taxon>Bacteria</taxon>
        <taxon>Pseudomonadati</taxon>
        <taxon>Pseudomonadota</taxon>
        <taxon>Gammaproteobacteria</taxon>
        <taxon>Alteromonadales</taxon>
        <taxon>Colwelliaceae</taxon>
        <taxon>Litorilituus</taxon>
    </lineage>
</organism>
<dbReference type="EMBL" id="SAWY01000038">
    <property type="protein sequence ID" value="TPH12773.1"/>
    <property type="molecule type" value="Genomic_DNA"/>
</dbReference>
<sequence length="65" mass="6689">MSIVLGSPSSVQTNTDTGFALKTASLAKDQQELEGQMAIKLIQTADLSNVPAPSGNSGSQVNIKV</sequence>
<dbReference type="Proteomes" id="UP000315303">
    <property type="component" value="Unassembled WGS sequence"/>
</dbReference>
<comment type="caution">
    <text evidence="1">The sequence shown here is derived from an EMBL/GenBank/DDBJ whole genome shotgun (WGS) entry which is preliminary data.</text>
</comment>
<reference evidence="1 2" key="1">
    <citation type="submission" date="2019-01" db="EMBL/GenBank/DDBJ databases">
        <title>Litorilituus lipolytica sp. nov., isolated from intertidal sand of the Yellow Sea in China.</title>
        <authorList>
            <person name="Liu A."/>
        </authorList>
    </citation>
    <scope>NUCLEOTIDE SEQUENCE [LARGE SCALE GENOMIC DNA]</scope>
    <source>
        <strain evidence="1 2">RZ04</strain>
    </source>
</reference>
<dbReference type="OrthoDB" id="6269414at2"/>
<dbReference type="RefSeq" id="WP_140605121.1">
    <property type="nucleotide sequence ID" value="NZ_SAWY01000038.1"/>
</dbReference>
<keyword evidence="2" id="KW-1185">Reference proteome</keyword>
<gene>
    <name evidence="1" type="ORF">EPA86_15180</name>
</gene>
<accession>A0A502KT18</accession>
<proteinExistence type="predicted"/>
<name>A0A502KT18_9GAMM</name>
<evidence type="ECO:0000313" key="1">
    <source>
        <dbReference type="EMBL" id="TPH12773.1"/>
    </source>
</evidence>
<protein>
    <recommendedName>
        <fullName evidence="3">Motility protein</fullName>
    </recommendedName>
</protein>